<name>A0AC59YLB7_RANTA</name>
<dbReference type="EMBL" id="OX596101">
    <property type="protein sequence ID" value="CAM9773034.1"/>
    <property type="molecule type" value="Genomic_DNA"/>
</dbReference>
<protein>
    <submittedName>
        <fullName evidence="1">Uncharacterized protein</fullName>
    </submittedName>
</protein>
<gene>
    <name evidence="1" type="ORF">MRATA1EN22A_LOCUS7249</name>
</gene>
<proteinExistence type="predicted"/>
<dbReference type="Proteomes" id="UP001162501">
    <property type="component" value="Chromosome 17"/>
</dbReference>
<sequence>MSTLQPRPNINHLLRFSTMYQHQIYIGTNVTPAFLFYIKCPEAFVSLWSEAKFLKAHSSINVIDGVEKDPVSYIVQSQGQVAGVEESTSSCIRREDASVNSFRDVVLQFLIPMRSSIMNHVTNKQIFGFVPG</sequence>
<accession>A0AC59YLB7</accession>
<reference evidence="1" key="2">
    <citation type="submission" date="2025-03" db="EMBL/GenBank/DDBJ databases">
        <authorList>
            <consortium name="ELIXIR-Norway"/>
            <consortium name="Elixir Norway"/>
        </authorList>
    </citation>
    <scope>NUCLEOTIDE SEQUENCE</scope>
</reference>
<evidence type="ECO:0000313" key="2">
    <source>
        <dbReference type="Proteomes" id="UP001162501"/>
    </source>
</evidence>
<organism evidence="1 2">
    <name type="scientific">Rangifer tarandus platyrhynchus</name>
    <name type="common">Svalbard reindeer</name>
    <dbReference type="NCBI Taxonomy" id="3082113"/>
    <lineage>
        <taxon>Eukaryota</taxon>
        <taxon>Metazoa</taxon>
        <taxon>Chordata</taxon>
        <taxon>Craniata</taxon>
        <taxon>Vertebrata</taxon>
        <taxon>Euteleostomi</taxon>
        <taxon>Mammalia</taxon>
        <taxon>Eutheria</taxon>
        <taxon>Laurasiatheria</taxon>
        <taxon>Artiodactyla</taxon>
        <taxon>Ruminantia</taxon>
        <taxon>Pecora</taxon>
        <taxon>Cervidae</taxon>
        <taxon>Odocoileinae</taxon>
        <taxon>Rangifer</taxon>
    </lineage>
</organism>
<reference evidence="1" key="1">
    <citation type="submission" date="2023-05" db="EMBL/GenBank/DDBJ databases">
        <authorList>
            <consortium name="ELIXIR-Norway"/>
        </authorList>
    </citation>
    <scope>NUCLEOTIDE SEQUENCE</scope>
</reference>
<evidence type="ECO:0000313" key="1">
    <source>
        <dbReference type="EMBL" id="CAM9773034.1"/>
    </source>
</evidence>